<dbReference type="EMBL" id="SDIL01000071">
    <property type="protein sequence ID" value="RXK37345.1"/>
    <property type="molecule type" value="Genomic_DNA"/>
</dbReference>
<comment type="caution">
    <text evidence="1">The sequence shown here is derived from an EMBL/GenBank/DDBJ whole genome shotgun (WGS) entry which is preliminary data.</text>
</comment>
<dbReference type="VEuPathDB" id="FungiDB:TREMEDRAFT_59919"/>
<protein>
    <submittedName>
        <fullName evidence="1">Uncharacterized protein</fullName>
    </submittedName>
</protein>
<accession>A0A4Q1BI75</accession>
<proteinExistence type="predicted"/>
<dbReference type="AlphaFoldDB" id="A0A4Q1BI75"/>
<name>A0A4Q1BI75_TREME</name>
<evidence type="ECO:0000313" key="2">
    <source>
        <dbReference type="Proteomes" id="UP000289152"/>
    </source>
</evidence>
<organism evidence="1 2">
    <name type="scientific">Tremella mesenterica</name>
    <name type="common">Jelly fungus</name>
    <dbReference type="NCBI Taxonomy" id="5217"/>
    <lineage>
        <taxon>Eukaryota</taxon>
        <taxon>Fungi</taxon>
        <taxon>Dikarya</taxon>
        <taxon>Basidiomycota</taxon>
        <taxon>Agaricomycotina</taxon>
        <taxon>Tremellomycetes</taxon>
        <taxon>Tremellales</taxon>
        <taxon>Tremellaceae</taxon>
        <taxon>Tremella</taxon>
    </lineage>
</organism>
<dbReference type="InParanoid" id="A0A4Q1BI75"/>
<sequence length="199" mass="22212">MTIVTYEAPTSFEEGVWWQIPRRTVFSGLCGQDDKTKFLKETPYRNLLLVTGDTHPEMIAAMSEGWPDIWSKLSAEDQAAFWHLVSPEPKQISQDISESSEEDKALIPPITGTQEVQTDDSVRTLARHLNDGFGRLAQNILDSVPPQNSGAETPVQVHLVDQKQFQSLICQPHHSQLCDAEGLFDIEACLASYTTQEAV</sequence>
<reference evidence="1 2" key="1">
    <citation type="submission" date="2016-06" db="EMBL/GenBank/DDBJ databases">
        <title>Evolution of pathogenesis and genome organization in the Tremellales.</title>
        <authorList>
            <person name="Cuomo C."/>
            <person name="Litvintseva A."/>
            <person name="Heitman J."/>
            <person name="Chen Y."/>
            <person name="Sun S."/>
            <person name="Springer D."/>
            <person name="Dromer F."/>
            <person name="Young S."/>
            <person name="Zeng Q."/>
            <person name="Chapman S."/>
            <person name="Gujja S."/>
            <person name="Saif S."/>
            <person name="Birren B."/>
        </authorList>
    </citation>
    <scope>NUCLEOTIDE SEQUENCE [LARGE SCALE GENOMIC DNA]</scope>
    <source>
        <strain evidence="1 2">ATCC 28783</strain>
    </source>
</reference>
<gene>
    <name evidence="1" type="ORF">M231_05411</name>
</gene>
<keyword evidence="2" id="KW-1185">Reference proteome</keyword>
<dbReference type="Proteomes" id="UP000289152">
    <property type="component" value="Unassembled WGS sequence"/>
</dbReference>
<evidence type="ECO:0000313" key="1">
    <source>
        <dbReference type="EMBL" id="RXK37345.1"/>
    </source>
</evidence>